<evidence type="ECO:0000259" key="1">
    <source>
        <dbReference type="Pfam" id="PF23213"/>
    </source>
</evidence>
<feature type="domain" description="DUF7065" evidence="1">
    <location>
        <begin position="138"/>
        <end position="196"/>
    </location>
</feature>
<comment type="caution">
    <text evidence="3">The sequence shown here is derived from an EMBL/GenBank/DDBJ whole genome shotgun (WGS) entry which is preliminary data.</text>
</comment>
<dbReference type="RefSeq" id="WP_238304792.1">
    <property type="nucleotide sequence ID" value="NZ_BRXE01000001.1"/>
</dbReference>
<dbReference type="EMBL" id="BRXE01000001">
    <property type="protein sequence ID" value="GLB81092.1"/>
    <property type="molecule type" value="Genomic_DNA"/>
</dbReference>
<accession>A0A9P3Q6D9</accession>
<dbReference type="SUPFAM" id="SSF159245">
    <property type="entry name" value="AttH-like"/>
    <property type="match status" value="1"/>
</dbReference>
<gene>
    <name evidence="3" type="ORF">Mkiyose1413_14400</name>
    <name evidence="2" type="ORF">SRL2020028_03480</name>
</gene>
<sequence>MSQRLASPDRPVYLRDADEGFHQAPTDVAMWSENYLSGVCFPSAKAGAWFHQSRPQHDPRFWESIFTFMLPGDRFLVAKGAVPADAQASVFGAGLTYECLEPFQRWRKSFHGLAQLVSGDQLRSGPLPDGPHLAVDMDLVWEGAGPTFDMDMSEQVWAEVKAHYQQHCRVRGHLVFGDEQLELSGFGIRDHSWGPRDLTQLGNHVWIYGEFPSGRRIMYFHHVTPAGGGLLEHGHELDRELRPITKVGELPVPRPPAHWSDAYEVEFRRTDGDVGKLRGRILTAVPLALDNGSELILGAPGATASHHLFEGASRFEWDGEVGYGITEWSWRTDQ</sequence>
<protein>
    <recommendedName>
        <fullName evidence="1">DUF7065 domain-containing protein</fullName>
    </recommendedName>
</protein>
<organism evidence="3 4">
    <name type="scientific">Mycobacterium kiyosense</name>
    <dbReference type="NCBI Taxonomy" id="2871094"/>
    <lineage>
        <taxon>Bacteria</taxon>
        <taxon>Bacillati</taxon>
        <taxon>Actinomycetota</taxon>
        <taxon>Actinomycetes</taxon>
        <taxon>Mycobacteriales</taxon>
        <taxon>Mycobacteriaceae</taxon>
        <taxon>Mycobacterium</taxon>
    </lineage>
</organism>
<keyword evidence="4" id="KW-1185">Reference proteome</keyword>
<dbReference type="EMBL" id="BRZI01000006">
    <property type="protein sequence ID" value="GLD29557.1"/>
    <property type="molecule type" value="Genomic_DNA"/>
</dbReference>
<dbReference type="GeneID" id="83627424"/>
<proteinExistence type="predicted"/>
<evidence type="ECO:0000313" key="4">
    <source>
        <dbReference type="Proteomes" id="UP001064782"/>
    </source>
</evidence>
<dbReference type="InterPro" id="IPR055493">
    <property type="entry name" value="DUF7065"/>
</dbReference>
<reference evidence="3" key="1">
    <citation type="submission" date="2022-08" db="EMBL/GenBank/DDBJ databases">
        <title>Mycobacterium kiyosense sp. nov., scotochromogenic slow-glowing species isolated from respiratory specimens.</title>
        <authorList>
            <person name="Fukano H."/>
            <person name="Kazumi Y."/>
            <person name="Sakagami N."/>
            <person name="Ato M."/>
            <person name="Mitarai S."/>
            <person name="Hoshino Y."/>
        </authorList>
    </citation>
    <scope>NUCLEOTIDE SEQUENCE</scope>
    <source>
        <strain evidence="3">1413</strain>
        <strain evidence="2">SRL2020-028</strain>
    </source>
</reference>
<dbReference type="Pfam" id="PF23213">
    <property type="entry name" value="DUF7065"/>
    <property type="match status" value="1"/>
</dbReference>
<dbReference type="Proteomes" id="UP001165663">
    <property type="component" value="Unassembled WGS sequence"/>
</dbReference>
<dbReference type="AlphaFoldDB" id="A0A9P3Q6D9"/>
<evidence type="ECO:0000313" key="3">
    <source>
        <dbReference type="EMBL" id="GLD29557.1"/>
    </source>
</evidence>
<dbReference type="Proteomes" id="UP001064782">
    <property type="component" value="Unassembled WGS sequence"/>
</dbReference>
<evidence type="ECO:0000313" key="2">
    <source>
        <dbReference type="EMBL" id="GLB81092.1"/>
    </source>
</evidence>
<name>A0A9P3Q6D9_9MYCO</name>